<dbReference type="AlphaFoldDB" id="A0A096LWS8"/>
<accession>A0A096LWS8</accession>
<dbReference type="FunFam" id="3.30.70.1820:FF:000004">
    <property type="entry name" value="Uncharacterized protein"/>
    <property type="match status" value="1"/>
</dbReference>
<dbReference type="Ensembl" id="ENSPFOT00000027116.1">
    <property type="protein sequence ID" value="ENSPFOP00000023619.1"/>
    <property type="gene ID" value="ENSPFOG00000022606.1"/>
</dbReference>
<protein>
    <recommendedName>
        <fullName evidence="3">L1 transposable element RRM domain-containing protein</fullName>
    </recommendedName>
</protein>
<reference evidence="1" key="2">
    <citation type="submission" date="2025-08" db="UniProtKB">
        <authorList>
            <consortium name="Ensembl"/>
        </authorList>
    </citation>
    <scope>IDENTIFICATION</scope>
</reference>
<proteinExistence type="predicted"/>
<dbReference type="STRING" id="48698.ENSPFOP00000023619"/>
<dbReference type="eggNOG" id="ENOG502SRQ0">
    <property type="taxonomic scope" value="Eukaryota"/>
</dbReference>
<keyword evidence="2" id="KW-1185">Reference proteome</keyword>
<evidence type="ECO:0000313" key="1">
    <source>
        <dbReference type="Ensembl" id="ENSPFOP00000023619.1"/>
    </source>
</evidence>
<dbReference type="Proteomes" id="UP000028760">
    <property type="component" value="Unassembled WGS sequence"/>
</dbReference>
<dbReference type="GeneTree" id="ENSGT01030000235216"/>
<dbReference type="InterPro" id="IPR004244">
    <property type="entry name" value="Transposase_22"/>
</dbReference>
<organism evidence="1 2">
    <name type="scientific">Poecilia formosa</name>
    <name type="common">Amazon molly</name>
    <name type="synonym">Limia formosa</name>
    <dbReference type="NCBI Taxonomy" id="48698"/>
    <lineage>
        <taxon>Eukaryota</taxon>
        <taxon>Metazoa</taxon>
        <taxon>Chordata</taxon>
        <taxon>Craniata</taxon>
        <taxon>Vertebrata</taxon>
        <taxon>Euteleostomi</taxon>
        <taxon>Actinopterygii</taxon>
        <taxon>Neopterygii</taxon>
        <taxon>Teleostei</taxon>
        <taxon>Neoteleostei</taxon>
        <taxon>Acanthomorphata</taxon>
        <taxon>Ovalentaria</taxon>
        <taxon>Atherinomorphae</taxon>
        <taxon>Cyprinodontiformes</taxon>
        <taxon>Poeciliidae</taxon>
        <taxon>Poeciliinae</taxon>
        <taxon>Poecilia</taxon>
    </lineage>
</organism>
<dbReference type="PANTHER" id="PTHR11505">
    <property type="entry name" value="L1 TRANSPOSABLE ELEMENT-RELATED"/>
    <property type="match status" value="1"/>
</dbReference>
<evidence type="ECO:0000313" key="2">
    <source>
        <dbReference type="Proteomes" id="UP000028760"/>
    </source>
</evidence>
<reference evidence="2" key="1">
    <citation type="submission" date="2013-10" db="EMBL/GenBank/DDBJ databases">
        <authorList>
            <person name="Schartl M."/>
            <person name="Warren W."/>
        </authorList>
    </citation>
    <scope>NUCLEOTIDE SEQUENCE [LARGE SCALE GENOMIC DNA]</scope>
    <source>
        <strain evidence="2">female</strain>
    </source>
</reference>
<name>A0A096LWS8_POEFO</name>
<dbReference type="EMBL" id="AYCK01019653">
    <property type="status" value="NOT_ANNOTATED_CDS"/>
    <property type="molecule type" value="Genomic_DNA"/>
</dbReference>
<sequence length="166" mass="18978">NTVKDLQLRISSQNIKIMGLKEGIEGSEPVAFFGAWIPKVLGLQQTRIEIERAHRTGPPAGRNDRNHPRAVLVRLHNYIDKQRILSAARIKGTIQVEDRRLSFYQDFSAEMVRKRQESADARRQLREAGVKYAFLFPAVIKIFNQNGTTSSLSNMKEVNEFMKTLP</sequence>
<reference evidence="1" key="3">
    <citation type="submission" date="2025-09" db="UniProtKB">
        <authorList>
            <consortium name="Ensembl"/>
        </authorList>
    </citation>
    <scope>IDENTIFICATION</scope>
</reference>
<dbReference type="Gene3D" id="3.30.70.1820">
    <property type="entry name" value="L1 transposable element, RRM domain"/>
    <property type="match status" value="1"/>
</dbReference>
<evidence type="ECO:0008006" key="3">
    <source>
        <dbReference type="Google" id="ProtNLM"/>
    </source>
</evidence>
<dbReference type="OMA" id="WKENRIS"/>
<dbReference type="EMBL" id="AYCK01019654">
    <property type="status" value="NOT_ANNOTATED_CDS"/>
    <property type="molecule type" value="Genomic_DNA"/>
</dbReference>